<dbReference type="CDD" id="cd04015">
    <property type="entry name" value="C2_plant_PLD"/>
    <property type="match status" value="1"/>
</dbReference>
<dbReference type="SUPFAM" id="SSF56024">
    <property type="entry name" value="Phospholipase D/nuclease"/>
    <property type="match status" value="2"/>
</dbReference>
<proteinExistence type="inferred from homology"/>
<evidence type="ECO:0000256" key="10">
    <source>
        <dbReference type="ARBA" id="ARBA00023098"/>
    </source>
</evidence>
<evidence type="ECO:0000256" key="4">
    <source>
        <dbReference type="ARBA" id="ARBA00012027"/>
    </source>
</evidence>
<dbReference type="InterPro" id="IPR035892">
    <property type="entry name" value="C2_domain_sf"/>
</dbReference>
<dbReference type="SMART" id="SM00155">
    <property type="entry name" value="PLDc"/>
    <property type="match status" value="2"/>
</dbReference>
<dbReference type="InterPro" id="IPR024632">
    <property type="entry name" value="PLipase_D_C"/>
</dbReference>
<dbReference type="SUPFAM" id="SSF49562">
    <property type="entry name" value="C2 domain (Calcium/lipid-binding domain, CaLB)"/>
    <property type="match status" value="1"/>
</dbReference>
<evidence type="ECO:0000256" key="12">
    <source>
        <dbReference type="SAM" id="MobiDB-lite"/>
    </source>
</evidence>
<dbReference type="InterPro" id="IPR015679">
    <property type="entry name" value="PLipase_D_fam"/>
</dbReference>
<gene>
    <name evidence="15" type="ORF">Cgig2_020349</name>
</gene>
<feature type="domain" description="PLD phosphodiesterase" evidence="14">
    <location>
        <begin position="703"/>
        <end position="730"/>
    </location>
</feature>
<comment type="caution">
    <text evidence="15">The sequence shown here is derived from an EMBL/GenBank/DDBJ whole genome shotgun (WGS) entry which is preliminary data.</text>
</comment>
<evidence type="ECO:0000256" key="5">
    <source>
        <dbReference type="ARBA" id="ARBA00022723"/>
    </source>
</evidence>
<evidence type="ECO:0000256" key="6">
    <source>
        <dbReference type="ARBA" id="ARBA00022737"/>
    </source>
</evidence>
<dbReference type="GO" id="GO:0005886">
    <property type="term" value="C:plasma membrane"/>
    <property type="evidence" value="ECO:0007669"/>
    <property type="project" value="TreeGrafter"/>
</dbReference>
<evidence type="ECO:0000256" key="9">
    <source>
        <dbReference type="ARBA" id="ARBA00022963"/>
    </source>
</evidence>
<evidence type="ECO:0000259" key="13">
    <source>
        <dbReference type="PROSITE" id="PS50004"/>
    </source>
</evidence>
<evidence type="ECO:0000256" key="11">
    <source>
        <dbReference type="PIRNR" id="PIRNR036470"/>
    </source>
</evidence>
<dbReference type="PANTHER" id="PTHR18896:SF86">
    <property type="entry name" value="PHOSPHOLIPASE D DELTA"/>
    <property type="match status" value="1"/>
</dbReference>
<accession>A0A9Q1QG08</accession>
<comment type="function">
    <text evidence="11">Hydrolyzes glycerol-phospholipids at the terminal phosphodiesteric bond.</text>
</comment>
<dbReference type="PANTHER" id="PTHR18896">
    <property type="entry name" value="PHOSPHOLIPASE D"/>
    <property type="match status" value="1"/>
</dbReference>
<evidence type="ECO:0000256" key="2">
    <source>
        <dbReference type="ARBA" id="ARBA00001913"/>
    </source>
</evidence>
<organism evidence="15 16">
    <name type="scientific">Carnegiea gigantea</name>
    <dbReference type="NCBI Taxonomy" id="171969"/>
    <lineage>
        <taxon>Eukaryota</taxon>
        <taxon>Viridiplantae</taxon>
        <taxon>Streptophyta</taxon>
        <taxon>Embryophyta</taxon>
        <taxon>Tracheophyta</taxon>
        <taxon>Spermatophyta</taxon>
        <taxon>Magnoliopsida</taxon>
        <taxon>eudicotyledons</taxon>
        <taxon>Gunneridae</taxon>
        <taxon>Pentapetalae</taxon>
        <taxon>Caryophyllales</taxon>
        <taxon>Cactineae</taxon>
        <taxon>Cactaceae</taxon>
        <taxon>Cactoideae</taxon>
        <taxon>Echinocereeae</taxon>
        <taxon>Carnegiea</taxon>
    </lineage>
</organism>
<sequence>MMMSEEASLKKMLYLHGDLEVKIIRARRLPNKDIATSRISRCFTCDGCSSSPRSPVAHKQDNAKKNQNQRRVITSDPYAAVVVPQATLARTRVISNCSNPTWDERFLIPMAHPVNHLEIQVKDDDVFGADLIGTVSFPAARISSGEEISGWFPILGSSGKPPKPDSAIEIEMRFTPCEINPVYTRGIAGGGVAGTYFPLRKGNCITLYQDAHARDGFLPEIKLDGDAAGAVYKQNKCWEDICYAISEAHHLVYIVGWSVFHKVRLVREPTKPLPGSSDLTLGDLLKYKSEEGVRVLLLVWDDKTSHSNCFINTEGVMQTHDEETRKFFKHSSVTCVLSPRYASSKLSYFKQQVVGTLYTHHQKCVVVDTKASGNDRMITAFIGGLDLCDGRYDTPEHRILRDLHTVFKDDFHNPTFPAGTKAPRQPWHDLHCKIDGPAAYDVLMNFEQRWKKATRWKEMGIRKKMSRWHDALIKIDRISWILSPERAVIGDDTTVVPGEDRTLWVLKEDDPENWHVQVFRSIDSGSVKGFPKSVDIAKAQNLECSKNLVIEKSIQTAYIHAIRSAQNFIYIENQYFLGSSYAWPSYKNAGADNLIPMELALKIASKIRANERFAVYVIIPMWPEGDPKSAPVQEILYWQGQTMQMMYDIIAHELKCKQLTDVIPEDYLNFYCLGKREDIPEDSLKETNGGDHKTSDSYKHRRFMIYVHSKGMIVDDEYVIIGSANINQRSMDGSKDTEIAMGAYQPHHTWATKKRHPRGQVYGYRSSLWAEHLGMLHECFGYPESLECVRMVNQIAEENWMRFAGEKFMTLQGHLLKYPVQIDAEGKVKSLPDQESFPDVGGKIRGAHSTALPDALTT</sequence>
<dbReference type="PROSITE" id="PS50004">
    <property type="entry name" value="C2"/>
    <property type="match status" value="1"/>
</dbReference>
<keyword evidence="8 11" id="KW-0106">Calcium</keyword>
<dbReference type="GO" id="GO:0009395">
    <property type="term" value="P:phospholipid catabolic process"/>
    <property type="evidence" value="ECO:0007669"/>
    <property type="project" value="TreeGrafter"/>
</dbReference>
<dbReference type="InterPro" id="IPR011402">
    <property type="entry name" value="PLipase_D_pln"/>
</dbReference>
<dbReference type="Pfam" id="PF00168">
    <property type="entry name" value="C2"/>
    <property type="match status" value="1"/>
</dbReference>
<keyword evidence="9 11" id="KW-0442">Lipid degradation</keyword>
<name>A0A9Q1QG08_9CARY</name>
<dbReference type="Gene3D" id="3.30.870.10">
    <property type="entry name" value="Endonuclease Chain A"/>
    <property type="match status" value="2"/>
</dbReference>
<dbReference type="GO" id="GO:0004630">
    <property type="term" value="F:phospholipase D activity"/>
    <property type="evidence" value="ECO:0007669"/>
    <property type="project" value="UniProtKB-EC"/>
</dbReference>
<protein>
    <recommendedName>
        <fullName evidence="4 11">Phospholipase D</fullName>
        <ecNumber evidence="4 11">3.1.4.4</ecNumber>
    </recommendedName>
</protein>
<evidence type="ECO:0000256" key="3">
    <source>
        <dbReference type="ARBA" id="ARBA00010683"/>
    </source>
</evidence>
<evidence type="ECO:0000259" key="14">
    <source>
        <dbReference type="PROSITE" id="PS50035"/>
    </source>
</evidence>
<dbReference type="PROSITE" id="PS50035">
    <property type="entry name" value="PLD"/>
    <property type="match status" value="2"/>
</dbReference>
<dbReference type="Pfam" id="PF00614">
    <property type="entry name" value="PLDc"/>
    <property type="match status" value="2"/>
</dbReference>
<dbReference type="InterPro" id="IPR000008">
    <property type="entry name" value="C2_dom"/>
</dbReference>
<comment type="similarity">
    <text evidence="3 11">Belongs to the phospholipase D family. C2-PLD subfamily.</text>
</comment>
<evidence type="ECO:0000256" key="1">
    <source>
        <dbReference type="ARBA" id="ARBA00000798"/>
    </source>
</evidence>
<feature type="region of interest" description="Disordered" evidence="12">
    <location>
        <begin position="48"/>
        <end position="69"/>
    </location>
</feature>
<dbReference type="PIRSF" id="PIRSF036470">
    <property type="entry name" value="PLD_plant"/>
    <property type="match status" value="1"/>
</dbReference>
<dbReference type="InterPro" id="IPR001736">
    <property type="entry name" value="PLipase_D/transphosphatidylase"/>
</dbReference>
<dbReference type="Gene3D" id="2.60.40.150">
    <property type="entry name" value="C2 domain"/>
    <property type="match status" value="1"/>
</dbReference>
<reference evidence="15" key="1">
    <citation type="submission" date="2022-04" db="EMBL/GenBank/DDBJ databases">
        <title>Carnegiea gigantea Genome sequencing and assembly v2.</title>
        <authorList>
            <person name="Copetti D."/>
            <person name="Sanderson M.J."/>
            <person name="Burquez A."/>
            <person name="Wojciechowski M.F."/>
        </authorList>
    </citation>
    <scope>NUCLEOTIDE SEQUENCE</scope>
    <source>
        <strain evidence="15">SGP5-SGP5p</strain>
        <tissue evidence="15">Aerial part</tissue>
    </source>
</reference>
<keyword evidence="5" id="KW-0479">Metal-binding</keyword>
<keyword evidence="6" id="KW-0677">Repeat</keyword>
<dbReference type="SMART" id="SM00239">
    <property type="entry name" value="C2"/>
    <property type="match status" value="1"/>
</dbReference>
<keyword evidence="16" id="KW-1185">Reference proteome</keyword>
<dbReference type="GO" id="GO:0046470">
    <property type="term" value="P:phosphatidylcholine metabolic process"/>
    <property type="evidence" value="ECO:0007669"/>
    <property type="project" value="InterPro"/>
</dbReference>
<dbReference type="Proteomes" id="UP001153076">
    <property type="component" value="Unassembled WGS sequence"/>
</dbReference>
<dbReference type="AlphaFoldDB" id="A0A9Q1QG08"/>
<dbReference type="EC" id="3.1.4.4" evidence="4 11"/>
<evidence type="ECO:0000313" key="16">
    <source>
        <dbReference type="Proteomes" id="UP001153076"/>
    </source>
</evidence>
<dbReference type="Pfam" id="PF12357">
    <property type="entry name" value="PLD_C"/>
    <property type="match status" value="1"/>
</dbReference>
<comment type="cofactor">
    <cofactor evidence="2 11">
        <name>Ca(2+)</name>
        <dbReference type="ChEBI" id="CHEBI:29108"/>
    </cofactor>
</comment>
<evidence type="ECO:0000313" key="15">
    <source>
        <dbReference type="EMBL" id="KAJ8441058.1"/>
    </source>
</evidence>
<feature type="domain" description="PLD phosphodiesterase" evidence="14">
    <location>
        <begin position="356"/>
        <end position="391"/>
    </location>
</feature>
<comment type="catalytic activity">
    <reaction evidence="1 11">
        <text>a 1,2-diacyl-sn-glycero-3-phosphocholine + H2O = a 1,2-diacyl-sn-glycero-3-phosphate + choline + H(+)</text>
        <dbReference type="Rhea" id="RHEA:14445"/>
        <dbReference type="ChEBI" id="CHEBI:15354"/>
        <dbReference type="ChEBI" id="CHEBI:15377"/>
        <dbReference type="ChEBI" id="CHEBI:15378"/>
        <dbReference type="ChEBI" id="CHEBI:57643"/>
        <dbReference type="ChEBI" id="CHEBI:58608"/>
        <dbReference type="EC" id="3.1.4.4"/>
    </reaction>
</comment>
<dbReference type="EMBL" id="JAKOGI010000177">
    <property type="protein sequence ID" value="KAJ8441058.1"/>
    <property type="molecule type" value="Genomic_DNA"/>
</dbReference>
<evidence type="ECO:0000256" key="8">
    <source>
        <dbReference type="ARBA" id="ARBA00022837"/>
    </source>
</evidence>
<dbReference type="OrthoDB" id="14911at2759"/>
<dbReference type="FunFam" id="3.30.870.10:FF:000025">
    <property type="entry name" value="Phospholipase D delta"/>
    <property type="match status" value="1"/>
</dbReference>
<keyword evidence="10" id="KW-0443">Lipid metabolism</keyword>
<dbReference type="GO" id="GO:0005509">
    <property type="term" value="F:calcium ion binding"/>
    <property type="evidence" value="ECO:0007669"/>
    <property type="project" value="InterPro"/>
</dbReference>
<evidence type="ECO:0000256" key="7">
    <source>
        <dbReference type="ARBA" id="ARBA00022801"/>
    </source>
</evidence>
<keyword evidence="7 11" id="KW-0378">Hydrolase</keyword>
<feature type="domain" description="C2" evidence="13">
    <location>
        <begin position="1"/>
        <end position="152"/>
    </location>
</feature>